<feature type="compositionally biased region" description="Acidic residues" evidence="1">
    <location>
        <begin position="100"/>
        <end position="116"/>
    </location>
</feature>
<comment type="caution">
    <text evidence="2">The sequence shown here is derived from an EMBL/GenBank/DDBJ whole genome shotgun (WGS) entry which is preliminary data.</text>
</comment>
<organism evidence="2 3">
    <name type="scientific">Favolaschia claudopus</name>
    <dbReference type="NCBI Taxonomy" id="2862362"/>
    <lineage>
        <taxon>Eukaryota</taxon>
        <taxon>Fungi</taxon>
        <taxon>Dikarya</taxon>
        <taxon>Basidiomycota</taxon>
        <taxon>Agaricomycotina</taxon>
        <taxon>Agaricomycetes</taxon>
        <taxon>Agaricomycetidae</taxon>
        <taxon>Agaricales</taxon>
        <taxon>Marasmiineae</taxon>
        <taxon>Mycenaceae</taxon>
        <taxon>Favolaschia</taxon>
    </lineage>
</organism>
<feature type="compositionally biased region" description="Basic residues" evidence="1">
    <location>
        <begin position="184"/>
        <end position="205"/>
    </location>
</feature>
<feature type="compositionally biased region" description="Basic and acidic residues" evidence="1">
    <location>
        <begin position="158"/>
        <end position="171"/>
    </location>
</feature>
<evidence type="ECO:0000313" key="2">
    <source>
        <dbReference type="EMBL" id="KAK6988394.1"/>
    </source>
</evidence>
<dbReference type="Proteomes" id="UP001362999">
    <property type="component" value="Unassembled WGS sequence"/>
</dbReference>
<proteinExistence type="predicted"/>
<feature type="compositionally biased region" description="Basic and acidic residues" evidence="1">
    <location>
        <begin position="52"/>
        <end position="91"/>
    </location>
</feature>
<dbReference type="AlphaFoldDB" id="A0AAV9ZPM3"/>
<feature type="region of interest" description="Disordered" evidence="1">
    <location>
        <begin position="1"/>
        <end position="209"/>
    </location>
</feature>
<dbReference type="EMBL" id="JAWWNJ010000123">
    <property type="protein sequence ID" value="KAK6988394.1"/>
    <property type="molecule type" value="Genomic_DNA"/>
</dbReference>
<accession>A0AAV9ZPM3</accession>
<evidence type="ECO:0000313" key="3">
    <source>
        <dbReference type="Proteomes" id="UP001362999"/>
    </source>
</evidence>
<feature type="compositionally biased region" description="Acidic residues" evidence="1">
    <location>
        <begin position="124"/>
        <end position="149"/>
    </location>
</feature>
<reference evidence="2 3" key="1">
    <citation type="journal article" date="2024" name="J Genomics">
        <title>Draft genome sequencing and assembly of Favolaschia claudopus CIRM-BRFM 2984 isolated from oak limbs.</title>
        <authorList>
            <person name="Navarro D."/>
            <person name="Drula E."/>
            <person name="Chaduli D."/>
            <person name="Cazenave R."/>
            <person name="Ahrendt S."/>
            <person name="Wang J."/>
            <person name="Lipzen A."/>
            <person name="Daum C."/>
            <person name="Barry K."/>
            <person name="Grigoriev I.V."/>
            <person name="Favel A."/>
            <person name="Rosso M.N."/>
            <person name="Martin F."/>
        </authorList>
    </citation>
    <scope>NUCLEOTIDE SEQUENCE [LARGE SCALE GENOMIC DNA]</scope>
    <source>
        <strain evidence="2 3">CIRM-BRFM 2984</strain>
    </source>
</reference>
<sequence>METPRPGVQTRDRNKNIRPAVKAGIAKDPNDSNVKPRRTPAQMAQVRLDNAAAKKREKTNQEKAKKRLAALEDKQREEDIAYDKDANRPPDRPPPADAPDPSEDDSESGEDAELDEPPPGGDSDSSDSDSDDGEGEVDGDSDSSSDDDESKEKKIKPLTRDDIAAARKTRDASGTPVLPENESRKRKAVKEKKSAKAAKKPKVVAKKSGLETSKPKTGFKSLIIVQPVVPKPPTRKELRGGAAKWNLNHLPPATASQFTDQVIPLAVELIGTLEPWSRRSMGRFAEHRITTFVPQLGCRLSDWSNGLAAQPHKVMLGYINGYEADDDSEDEESMDVDTTGGDDAGGEPDVNGGDVASKATDNQKAQKFKVDTPAGVAAFVEFALQSHTSGTMPIHWHQWGNGVDKKGFMESHMILCTFAYHLSRLETISRAYERLEARPIGALLMSAQAVQHELGFWKTGEYVNPGKRPNYFSEDNYGVTIEQLGGGRKKRIRRATKFLSAVSQWDTDKWDALIAAAQPYVEQPKRARTASCTSSEAGDAMEIISDDEEIVVLSD</sequence>
<feature type="region of interest" description="Disordered" evidence="1">
    <location>
        <begin position="326"/>
        <end position="352"/>
    </location>
</feature>
<feature type="compositionally biased region" description="Acidic residues" evidence="1">
    <location>
        <begin position="326"/>
        <end position="335"/>
    </location>
</feature>
<keyword evidence="3" id="KW-1185">Reference proteome</keyword>
<name>A0AAV9ZPM3_9AGAR</name>
<evidence type="ECO:0000256" key="1">
    <source>
        <dbReference type="SAM" id="MobiDB-lite"/>
    </source>
</evidence>
<protein>
    <submittedName>
        <fullName evidence="2">Uncharacterized protein</fullName>
    </submittedName>
</protein>
<gene>
    <name evidence="2" type="ORF">R3P38DRAFT_3409427</name>
</gene>